<dbReference type="Gene3D" id="3.40.47.10">
    <property type="match status" value="2"/>
</dbReference>
<dbReference type="Proteomes" id="UP000799423">
    <property type="component" value="Unassembled WGS sequence"/>
</dbReference>
<dbReference type="PANTHER" id="PTHR11877:SF46">
    <property type="entry name" value="TYPE III POLYKETIDE SYNTHASE A"/>
    <property type="match status" value="1"/>
</dbReference>
<evidence type="ECO:0000259" key="4">
    <source>
        <dbReference type="Pfam" id="PF00195"/>
    </source>
</evidence>
<keyword evidence="3" id="KW-0012">Acyltransferase</keyword>
<dbReference type="Pfam" id="PF02797">
    <property type="entry name" value="Chal_sti_synt_C"/>
    <property type="match status" value="1"/>
</dbReference>
<dbReference type="PANTHER" id="PTHR11877">
    <property type="entry name" value="HYDROXYMETHYLGLUTARYL-COA SYNTHASE"/>
    <property type="match status" value="1"/>
</dbReference>
<dbReference type="GO" id="GO:0030639">
    <property type="term" value="P:polyketide biosynthetic process"/>
    <property type="evidence" value="ECO:0007669"/>
    <property type="project" value="TreeGrafter"/>
</dbReference>
<dbReference type="InterPro" id="IPR016039">
    <property type="entry name" value="Thiolase-like"/>
</dbReference>
<feature type="domain" description="Chalcone/stilbene synthase C-terminal" evidence="5">
    <location>
        <begin position="241"/>
        <end position="376"/>
    </location>
</feature>
<dbReference type="GO" id="GO:0016747">
    <property type="term" value="F:acyltransferase activity, transferring groups other than amino-acyl groups"/>
    <property type="evidence" value="ECO:0007669"/>
    <property type="project" value="InterPro"/>
</dbReference>
<dbReference type="EMBL" id="MU006307">
    <property type="protein sequence ID" value="KAF2850299.1"/>
    <property type="molecule type" value="Genomic_DNA"/>
</dbReference>
<gene>
    <name evidence="6" type="ORF">T440DRAFT_110429</name>
</gene>
<dbReference type="Pfam" id="PF00195">
    <property type="entry name" value="Chal_sti_synt_N"/>
    <property type="match status" value="1"/>
</dbReference>
<feature type="domain" description="Chalcone/stilbene synthase N-terminal" evidence="4">
    <location>
        <begin position="12"/>
        <end position="220"/>
    </location>
</feature>
<dbReference type="AlphaFoldDB" id="A0A6A7B7G1"/>
<evidence type="ECO:0000259" key="5">
    <source>
        <dbReference type="Pfam" id="PF02797"/>
    </source>
</evidence>
<organism evidence="6 7">
    <name type="scientific">Plenodomus tracheiphilus IPT5</name>
    <dbReference type="NCBI Taxonomy" id="1408161"/>
    <lineage>
        <taxon>Eukaryota</taxon>
        <taxon>Fungi</taxon>
        <taxon>Dikarya</taxon>
        <taxon>Ascomycota</taxon>
        <taxon>Pezizomycotina</taxon>
        <taxon>Dothideomycetes</taxon>
        <taxon>Pleosporomycetidae</taxon>
        <taxon>Pleosporales</taxon>
        <taxon>Pleosporineae</taxon>
        <taxon>Leptosphaeriaceae</taxon>
        <taxon>Plenodomus</taxon>
    </lineage>
</organism>
<evidence type="ECO:0000256" key="1">
    <source>
        <dbReference type="ARBA" id="ARBA00005531"/>
    </source>
</evidence>
<name>A0A6A7B7G1_9PLEO</name>
<dbReference type="CDD" id="cd00831">
    <property type="entry name" value="CHS_like"/>
    <property type="match status" value="1"/>
</dbReference>
<comment type="similarity">
    <text evidence="1 3">Belongs to the thiolase-like superfamily. Chalcone/stilbene synthases family.</text>
</comment>
<evidence type="ECO:0000313" key="6">
    <source>
        <dbReference type="EMBL" id="KAF2850299.1"/>
    </source>
</evidence>
<evidence type="ECO:0000256" key="3">
    <source>
        <dbReference type="RuleBase" id="RU003633"/>
    </source>
</evidence>
<dbReference type="SUPFAM" id="SSF53901">
    <property type="entry name" value="Thiolase-like"/>
    <property type="match status" value="2"/>
</dbReference>
<keyword evidence="2 3" id="KW-0808">Transferase</keyword>
<evidence type="ECO:0000313" key="7">
    <source>
        <dbReference type="Proteomes" id="UP000799423"/>
    </source>
</evidence>
<sequence>MQRANTMDSLFITGLASAYPSHSLKQEDFEDLLTRVYPDCIADPGLQKLVHFNRKTNIKSRPTIFDFSTWTKQDAKPPSLNEQSSIYRDIGVALSAQACSKAMLEAHVSASDITHLVAVTCTDQSNPGYDLYVCQKLGLRASVERILLHGVGCAGGLSALRTAANLATAASSRGQAARILVVACELCSLSFRAEIQTCLSDGELHIAPALFSDAAAAVVLCNILALTQSSNPIFQLQEWGSMFVPGTSGQMSYAIEANGMIANITKDVPKTAISAILPMLNTLLNTSNNPTHLNPLNFDWALHPGGSAILNGAKQHLQLADEHIRASLNIYGAYGNSSSPTVLIVLDQLRCMGRGRDDVVATSFGPGVAIEMVLMKRCRGVEIRSPVSVVVSGKRHKFWMELQSWITGVGKKNVVGKGLGRWSAVVR</sequence>
<keyword evidence="7" id="KW-1185">Reference proteome</keyword>
<reference evidence="6" key="1">
    <citation type="submission" date="2020-01" db="EMBL/GenBank/DDBJ databases">
        <authorList>
            <consortium name="DOE Joint Genome Institute"/>
            <person name="Haridas S."/>
            <person name="Albert R."/>
            <person name="Binder M."/>
            <person name="Bloem J."/>
            <person name="Labutti K."/>
            <person name="Salamov A."/>
            <person name="Andreopoulos B."/>
            <person name="Baker S.E."/>
            <person name="Barry K."/>
            <person name="Bills G."/>
            <person name="Bluhm B.H."/>
            <person name="Cannon C."/>
            <person name="Castanera R."/>
            <person name="Culley D.E."/>
            <person name="Daum C."/>
            <person name="Ezra D."/>
            <person name="Gonzalez J.B."/>
            <person name="Henrissat B."/>
            <person name="Kuo A."/>
            <person name="Liang C."/>
            <person name="Lipzen A."/>
            <person name="Lutzoni F."/>
            <person name="Magnuson J."/>
            <person name="Mondo S."/>
            <person name="Nolan M."/>
            <person name="Ohm R."/>
            <person name="Pangilinan J."/>
            <person name="Park H.-J."/>
            <person name="Ramirez L."/>
            <person name="Alfaro M."/>
            <person name="Sun H."/>
            <person name="Tritt A."/>
            <person name="Yoshinaga Y."/>
            <person name="Zwiers L.-H."/>
            <person name="Turgeon B.G."/>
            <person name="Goodwin S.B."/>
            <person name="Spatafora J.W."/>
            <person name="Crous P.W."/>
            <person name="Grigoriev I.V."/>
        </authorList>
    </citation>
    <scope>NUCLEOTIDE SEQUENCE</scope>
    <source>
        <strain evidence="6">IPT5</strain>
    </source>
</reference>
<proteinExistence type="inferred from homology"/>
<protein>
    <submittedName>
        <fullName evidence="6">Thiolase-like protein</fullName>
    </submittedName>
</protein>
<dbReference type="OrthoDB" id="329835at2759"/>
<dbReference type="InterPro" id="IPR011141">
    <property type="entry name" value="Polyketide_synthase_type-III"/>
</dbReference>
<dbReference type="InterPro" id="IPR012328">
    <property type="entry name" value="Chalcone/stilbene_synt_C"/>
</dbReference>
<dbReference type="PIRSF" id="PIRSF000451">
    <property type="entry name" value="PKS_III"/>
    <property type="match status" value="1"/>
</dbReference>
<accession>A0A6A7B7G1</accession>
<dbReference type="InterPro" id="IPR001099">
    <property type="entry name" value="Chalcone/stilbene_synt_N"/>
</dbReference>
<evidence type="ECO:0000256" key="2">
    <source>
        <dbReference type="ARBA" id="ARBA00022679"/>
    </source>
</evidence>